<dbReference type="Gene3D" id="1.10.357.10">
    <property type="entry name" value="Tetracycline Repressor, domain 2"/>
    <property type="match status" value="1"/>
</dbReference>
<feature type="domain" description="HTH tetR-type" evidence="3">
    <location>
        <begin position="7"/>
        <end position="67"/>
    </location>
</feature>
<sequence length="191" mass="22141">MEDNKELSTKMQIIKAAIKLYKKYGYSNITVQDICNEVGITRSAFYYHFKSKDDIFDDFYLYSNTYALDKIADILSSNDYIEQFYSLFNMYLEQTMEAGPEVFGQLYKHSIDKKLAIFNPKEISMRKVYEALLKKAQDSGQILNKSPVSDLIDAVVYVTDGISLLWCSSNSSFDLIEENRRILDTLFIVNK</sequence>
<dbReference type="SUPFAM" id="SSF48498">
    <property type="entry name" value="Tetracyclin repressor-like, C-terminal domain"/>
    <property type="match status" value="1"/>
</dbReference>
<dbReference type="PANTHER" id="PTHR43479:SF11">
    <property type="entry name" value="ACREF_ENVCD OPERON REPRESSOR-RELATED"/>
    <property type="match status" value="1"/>
</dbReference>
<dbReference type="AlphaFoldDB" id="A0A343JEI0"/>
<organism evidence="4 5">
    <name type="scientific">Clostridium isatidis</name>
    <dbReference type="NCBI Taxonomy" id="182773"/>
    <lineage>
        <taxon>Bacteria</taxon>
        <taxon>Bacillati</taxon>
        <taxon>Bacillota</taxon>
        <taxon>Clostridia</taxon>
        <taxon>Eubacteriales</taxon>
        <taxon>Clostridiaceae</taxon>
        <taxon>Clostridium</taxon>
    </lineage>
</organism>
<dbReference type="Proteomes" id="UP000264883">
    <property type="component" value="Chromosome"/>
</dbReference>
<dbReference type="GO" id="GO:0003677">
    <property type="term" value="F:DNA binding"/>
    <property type="evidence" value="ECO:0007669"/>
    <property type="project" value="UniProtKB-UniRule"/>
</dbReference>
<gene>
    <name evidence="4" type="ORF">BEN51_10720</name>
</gene>
<feature type="DNA-binding region" description="H-T-H motif" evidence="2">
    <location>
        <begin position="30"/>
        <end position="49"/>
    </location>
</feature>
<dbReference type="EMBL" id="CP016786">
    <property type="protein sequence ID" value="ASW43938.1"/>
    <property type="molecule type" value="Genomic_DNA"/>
</dbReference>
<reference evidence="4 5" key="1">
    <citation type="submission" date="2016-08" db="EMBL/GenBank/DDBJ databases">
        <title>Complete Genome Sequence Of The Indigo Reducing Clostridium isatidis DSM15098.</title>
        <authorList>
            <person name="Little G.T."/>
            <person name="Minton N.P."/>
        </authorList>
    </citation>
    <scope>NUCLEOTIDE SEQUENCE [LARGE SCALE GENOMIC DNA]</scope>
    <source>
        <strain evidence="4 5">DSM 15098</strain>
    </source>
</reference>
<dbReference type="SUPFAM" id="SSF46689">
    <property type="entry name" value="Homeodomain-like"/>
    <property type="match status" value="1"/>
</dbReference>
<proteinExistence type="predicted"/>
<dbReference type="InterPro" id="IPR001647">
    <property type="entry name" value="HTH_TetR"/>
</dbReference>
<dbReference type="InterPro" id="IPR036271">
    <property type="entry name" value="Tet_transcr_reg_TetR-rel_C_sf"/>
</dbReference>
<keyword evidence="1 2" id="KW-0238">DNA-binding</keyword>
<dbReference type="InterPro" id="IPR009057">
    <property type="entry name" value="Homeodomain-like_sf"/>
</dbReference>
<keyword evidence="5" id="KW-1185">Reference proteome</keyword>
<dbReference type="InterPro" id="IPR050624">
    <property type="entry name" value="HTH-type_Tx_Regulator"/>
</dbReference>
<evidence type="ECO:0000256" key="1">
    <source>
        <dbReference type="ARBA" id="ARBA00023125"/>
    </source>
</evidence>
<evidence type="ECO:0000259" key="3">
    <source>
        <dbReference type="PROSITE" id="PS50977"/>
    </source>
</evidence>
<dbReference type="PRINTS" id="PR00455">
    <property type="entry name" value="HTHTETR"/>
</dbReference>
<dbReference type="RefSeq" id="WP_164704113.1">
    <property type="nucleotide sequence ID" value="NZ_CP016786.1"/>
</dbReference>
<accession>A0A343JEI0</accession>
<name>A0A343JEI0_9CLOT</name>
<evidence type="ECO:0000313" key="5">
    <source>
        <dbReference type="Proteomes" id="UP000264883"/>
    </source>
</evidence>
<dbReference type="PROSITE" id="PS50977">
    <property type="entry name" value="HTH_TETR_2"/>
    <property type="match status" value="1"/>
</dbReference>
<dbReference type="PANTHER" id="PTHR43479">
    <property type="entry name" value="ACREF/ENVCD OPERON REPRESSOR-RELATED"/>
    <property type="match status" value="1"/>
</dbReference>
<evidence type="ECO:0000256" key="2">
    <source>
        <dbReference type="PROSITE-ProRule" id="PRU00335"/>
    </source>
</evidence>
<protein>
    <recommendedName>
        <fullName evidence="3">HTH tetR-type domain-containing protein</fullName>
    </recommendedName>
</protein>
<dbReference type="KEGG" id="cia:BEN51_10720"/>
<dbReference type="Pfam" id="PF00440">
    <property type="entry name" value="TetR_N"/>
    <property type="match status" value="1"/>
</dbReference>
<evidence type="ECO:0000313" key="4">
    <source>
        <dbReference type="EMBL" id="ASW43938.1"/>
    </source>
</evidence>